<evidence type="ECO:0000313" key="4">
    <source>
        <dbReference type="Proteomes" id="UP000244722"/>
    </source>
</evidence>
<feature type="signal peptide" evidence="2">
    <location>
        <begin position="1"/>
        <end position="20"/>
    </location>
</feature>
<comment type="caution">
    <text evidence="3">The sequence shown here is derived from an EMBL/GenBank/DDBJ whole genome shotgun (WGS) entry which is preliminary data.</text>
</comment>
<dbReference type="EMBL" id="NESQ01000110">
    <property type="protein sequence ID" value="PUU78663.1"/>
    <property type="molecule type" value="Genomic_DNA"/>
</dbReference>
<reference evidence="3 4" key="1">
    <citation type="submission" date="2017-04" db="EMBL/GenBank/DDBJ databases">
        <title>Draft genome sequence of Tuber borchii Vittad., a whitish edible truffle.</title>
        <authorList>
            <consortium name="DOE Joint Genome Institute"/>
            <person name="Murat C."/>
            <person name="Kuo A."/>
            <person name="Barry K.W."/>
            <person name="Clum A."/>
            <person name="Dockter R.B."/>
            <person name="Fauchery L."/>
            <person name="Iotti M."/>
            <person name="Kohler A."/>
            <person name="Labutti K."/>
            <person name="Lindquist E.A."/>
            <person name="Lipzen A."/>
            <person name="Ohm R.A."/>
            <person name="Wang M."/>
            <person name="Grigoriev I.V."/>
            <person name="Zambonelli A."/>
            <person name="Martin F.M."/>
        </authorList>
    </citation>
    <scope>NUCLEOTIDE SEQUENCE [LARGE SCALE GENOMIC DNA]</scope>
    <source>
        <strain evidence="3 4">Tbo3840</strain>
    </source>
</reference>
<organism evidence="3 4">
    <name type="scientific">Tuber borchii</name>
    <name type="common">White truffle</name>
    <dbReference type="NCBI Taxonomy" id="42251"/>
    <lineage>
        <taxon>Eukaryota</taxon>
        <taxon>Fungi</taxon>
        <taxon>Dikarya</taxon>
        <taxon>Ascomycota</taxon>
        <taxon>Pezizomycotina</taxon>
        <taxon>Pezizomycetes</taxon>
        <taxon>Pezizales</taxon>
        <taxon>Tuberaceae</taxon>
        <taxon>Tuber</taxon>
    </lineage>
</organism>
<gene>
    <name evidence="3" type="ORF">B9Z19DRAFT_52573</name>
</gene>
<dbReference type="OrthoDB" id="5308338at2759"/>
<evidence type="ECO:0000256" key="1">
    <source>
        <dbReference type="SAM" id="MobiDB-lite"/>
    </source>
</evidence>
<proteinExistence type="predicted"/>
<sequence length="95" mass="10636">MVFILGIILACLSLPLVIYAGERTTGRRIPRPQIFRSISAPDPYTKQERESSPAPPARRQTMDSPRRANTTRSDASWRTTSTGETYVREVSLGID</sequence>
<evidence type="ECO:0000313" key="3">
    <source>
        <dbReference type="EMBL" id="PUU78663.1"/>
    </source>
</evidence>
<dbReference type="AlphaFoldDB" id="A0A2T6ZT73"/>
<feature type="chain" id="PRO_5015711722" evidence="2">
    <location>
        <begin position="21"/>
        <end position="95"/>
    </location>
</feature>
<keyword evidence="4" id="KW-1185">Reference proteome</keyword>
<evidence type="ECO:0000256" key="2">
    <source>
        <dbReference type="SAM" id="SignalP"/>
    </source>
</evidence>
<protein>
    <submittedName>
        <fullName evidence="3">Uncharacterized protein</fullName>
    </submittedName>
</protein>
<feature type="region of interest" description="Disordered" evidence="1">
    <location>
        <begin position="30"/>
        <end position="82"/>
    </location>
</feature>
<accession>A0A2T6ZT73</accession>
<name>A0A2T6ZT73_TUBBO</name>
<feature type="compositionally biased region" description="Polar residues" evidence="1">
    <location>
        <begin position="67"/>
        <end position="82"/>
    </location>
</feature>
<keyword evidence="2" id="KW-0732">Signal</keyword>
<dbReference type="Proteomes" id="UP000244722">
    <property type="component" value="Unassembled WGS sequence"/>
</dbReference>